<evidence type="ECO:0000313" key="4">
    <source>
        <dbReference type="Proteomes" id="UP000054166"/>
    </source>
</evidence>
<accession>A0A0C3F4L6</accession>
<keyword evidence="2" id="KW-0812">Transmembrane</keyword>
<feature type="compositionally biased region" description="Basic residues" evidence="1">
    <location>
        <begin position="282"/>
        <end position="292"/>
    </location>
</feature>
<feature type="transmembrane region" description="Helical" evidence="2">
    <location>
        <begin position="94"/>
        <end position="115"/>
    </location>
</feature>
<dbReference type="OrthoDB" id="2355659at2759"/>
<dbReference type="EMBL" id="KN833052">
    <property type="protein sequence ID" value="KIM74999.1"/>
    <property type="molecule type" value="Genomic_DNA"/>
</dbReference>
<keyword evidence="4" id="KW-1185">Reference proteome</keyword>
<feature type="transmembrane region" description="Helical" evidence="2">
    <location>
        <begin position="58"/>
        <end position="82"/>
    </location>
</feature>
<dbReference type="HOGENOM" id="CLU_863437_0_0_1"/>
<evidence type="ECO:0000256" key="1">
    <source>
        <dbReference type="SAM" id="MobiDB-lite"/>
    </source>
</evidence>
<feature type="compositionally biased region" description="Polar residues" evidence="1">
    <location>
        <begin position="267"/>
        <end position="279"/>
    </location>
</feature>
<organism evidence="3 4">
    <name type="scientific">Piloderma croceum (strain F 1598)</name>
    <dbReference type="NCBI Taxonomy" id="765440"/>
    <lineage>
        <taxon>Eukaryota</taxon>
        <taxon>Fungi</taxon>
        <taxon>Dikarya</taxon>
        <taxon>Basidiomycota</taxon>
        <taxon>Agaricomycotina</taxon>
        <taxon>Agaricomycetes</taxon>
        <taxon>Agaricomycetidae</taxon>
        <taxon>Atheliales</taxon>
        <taxon>Atheliaceae</taxon>
        <taxon>Piloderma</taxon>
    </lineage>
</organism>
<evidence type="ECO:0000313" key="3">
    <source>
        <dbReference type="EMBL" id="KIM74999.1"/>
    </source>
</evidence>
<dbReference type="AlphaFoldDB" id="A0A0C3F4L6"/>
<reference evidence="4" key="2">
    <citation type="submission" date="2015-01" db="EMBL/GenBank/DDBJ databases">
        <title>Evolutionary Origins and Diversification of the Mycorrhizal Mutualists.</title>
        <authorList>
            <consortium name="DOE Joint Genome Institute"/>
            <consortium name="Mycorrhizal Genomics Consortium"/>
            <person name="Kohler A."/>
            <person name="Kuo A."/>
            <person name="Nagy L.G."/>
            <person name="Floudas D."/>
            <person name="Copeland A."/>
            <person name="Barry K.W."/>
            <person name="Cichocki N."/>
            <person name="Veneault-Fourrey C."/>
            <person name="LaButti K."/>
            <person name="Lindquist E.A."/>
            <person name="Lipzen A."/>
            <person name="Lundell T."/>
            <person name="Morin E."/>
            <person name="Murat C."/>
            <person name="Riley R."/>
            <person name="Ohm R."/>
            <person name="Sun H."/>
            <person name="Tunlid A."/>
            <person name="Henrissat B."/>
            <person name="Grigoriev I.V."/>
            <person name="Hibbett D.S."/>
            <person name="Martin F."/>
        </authorList>
    </citation>
    <scope>NUCLEOTIDE SEQUENCE [LARGE SCALE GENOMIC DNA]</scope>
    <source>
        <strain evidence="4">F 1598</strain>
    </source>
</reference>
<protein>
    <submittedName>
        <fullName evidence="3">Uncharacterized protein</fullName>
    </submittedName>
</protein>
<reference evidence="3 4" key="1">
    <citation type="submission" date="2014-04" db="EMBL/GenBank/DDBJ databases">
        <authorList>
            <consortium name="DOE Joint Genome Institute"/>
            <person name="Kuo A."/>
            <person name="Tarkka M."/>
            <person name="Buscot F."/>
            <person name="Kohler A."/>
            <person name="Nagy L.G."/>
            <person name="Floudas D."/>
            <person name="Copeland A."/>
            <person name="Barry K.W."/>
            <person name="Cichocki N."/>
            <person name="Veneault-Fourrey C."/>
            <person name="LaButti K."/>
            <person name="Lindquist E.A."/>
            <person name="Lipzen A."/>
            <person name="Lundell T."/>
            <person name="Morin E."/>
            <person name="Murat C."/>
            <person name="Sun H."/>
            <person name="Tunlid A."/>
            <person name="Henrissat B."/>
            <person name="Grigoriev I.V."/>
            <person name="Hibbett D.S."/>
            <person name="Martin F."/>
            <person name="Nordberg H.P."/>
            <person name="Cantor M.N."/>
            <person name="Hua S.X."/>
        </authorList>
    </citation>
    <scope>NUCLEOTIDE SEQUENCE [LARGE SCALE GENOMIC DNA]</scope>
    <source>
        <strain evidence="3 4">F 1598</strain>
    </source>
</reference>
<gene>
    <name evidence="3" type="ORF">PILCRDRAFT_827707</name>
</gene>
<dbReference type="InParanoid" id="A0A0C3F4L6"/>
<sequence>MPRFHLARTASLCISLIGAVVNFAFAVQLLSAWRSLKWEPESEWEGSENSWRGDGVKLVWGLLSAYFAAAATVCIIGFVGIIKSIPSFVRFYRDYSIADFAFSTFFTLVGAYAAFRTSVRAVVCEELSRQPDLMRGMAEMGLNLENCELWFERAVMAFMVFMVVLTVVRLHFLIALANYYCHLSRHQGASLPMHMLLRSQSPDDSSSPQHQHIYLLPRPSTFHAAATPKTADDNDILVYAPVPLSSMSPQQAQNLRTSATEAWISRTEPNSGASTYSAQSGRSHRHGHRRHGSSSGSSTGRICLPVRADEGLLPAYEESISSRPSSVKA</sequence>
<dbReference type="Proteomes" id="UP000054166">
    <property type="component" value="Unassembled WGS sequence"/>
</dbReference>
<feature type="transmembrane region" description="Helical" evidence="2">
    <location>
        <begin position="154"/>
        <end position="177"/>
    </location>
</feature>
<feature type="region of interest" description="Disordered" evidence="1">
    <location>
        <begin position="265"/>
        <end position="302"/>
    </location>
</feature>
<proteinExistence type="predicted"/>
<evidence type="ECO:0000256" key="2">
    <source>
        <dbReference type="SAM" id="Phobius"/>
    </source>
</evidence>
<keyword evidence="2" id="KW-1133">Transmembrane helix</keyword>
<name>A0A0C3F4L6_PILCF</name>
<keyword evidence="2" id="KW-0472">Membrane</keyword>